<evidence type="ECO:0000256" key="6">
    <source>
        <dbReference type="ARBA" id="ARBA00035191"/>
    </source>
</evidence>
<name>A0A2J6TWI6_9HELO</name>
<protein>
    <recommendedName>
        <fullName evidence="6">Large ribosomal subunit protein mL49</fullName>
    </recommendedName>
</protein>
<evidence type="ECO:0000256" key="3">
    <source>
        <dbReference type="ARBA" id="ARBA00022980"/>
    </source>
</evidence>
<dbReference type="GeneID" id="36593641"/>
<keyword evidence="9" id="KW-1185">Reference proteome</keyword>
<feature type="region of interest" description="Disordered" evidence="7">
    <location>
        <begin position="32"/>
        <end position="54"/>
    </location>
</feature>
<dbReference type="Pfam" id="PF05046">
    <property type="entry name" value="Img2"/>
    <property type="match status" value="1"/>
</dbReference>
<keyword evidence="5" id="KW-0687">Ribonucleoprotein</keyword>
<proteinExistence type="inferred from homology"/>
<comment type="subcellular location">
    <subcellularLocation>
        <location evidence="1">Mitochondrion</location>
    </subcellularLocation>
</comment>
<dbReference type="Proteomes" id="UP000235371">
    <property type="component" value="Unassembled WGS sequence"/>
</dbReference>
<dbReference type="Gene3D" id="3.30.780.10">
    <property type="entry name" value="SUI1-like domain"/>
    <property type="match status" value="1"/>
</dbReference>
<gene>
    <name evidence="8" type="ORF">K444DRAFT_649331</name>
</gene>
<dbReference type="InParanoid" id="A0A2J6TWI6"/>
<evidence type="ECO:0000256" key="7">
    <source>
        <dbReference type="SAM" id="MobiDB-lite"/>
    </source>
</evidence>
<dbReference type="GO" id="GO:0005762">
    <property type="term" value="C:mitochondrial large ribosomal subunit"/>
    <property type="evidence" value="ECO:0007669"/>
    <property type="project" value="TreeGrafter"/>
</dbReference>
<reference evidence="8 9" key="1">
    <citation type="submission" date="2016-04" db="EMBL/GenBank/DDBJ databases">
        <title>A degradative enzymes factory behind the ericoid mycorrhizal symbiosis.</title>
        <authorList>
            <consortium name="DOE Joint Genome Institute"/>
            <person name="Martino E."/>
            <person name="Morin E."/>
            <person name="Grelet G."/>
            <person name="Kuo A."/>
            <person name="Kohler A."/>
            <person name="Daghino S."/>
            <person name="Barry K."/>
            <person name="Choi C."/>
            <person name="Cichocki N."/>
            <person name="Clum A."/>
            <person name="Copeland A."/>
            <person name="Hainaut M."/>
            <person name="Haridas S."/>
            <person name="Labutti K."/>
            <person name="Lindquist E."/>
            <person name="Lipzen A."/>
            <person name="Khouja H.-R."/>
            <person name="Murat C."/>
            <person name="Ohm R."/>
            <person name="Olson A."/>
            <person name="Spatafora J."/>
            <person name="Veneault-Fourrey C."/>
            <person name="Henrissat B."/>
            <person name="Grigoriev I."/>
            <person name="Martin F."/>
            <person name="Perotto S."/>
        </authorList>
    </citation>
    <scope>NUCLEOTIDE SEQUENCE [LARGE SCALE GENOMIC DNA]</scope>
    <source>
        <strain evidence="8 9">E</strain>
    </source>
</reference>
<dbReference type="EMBL" id="KZ613740">
    <property type="protein sequence ID" value="PMD67318.1"/>
    <property type="molecule type" value="Genomic_DNA"/>
</dbReference>
<organism evidence="8 9">
    <name type="scientific">Hyaloscypha bicolor E</name>
    <dbReference type="NCBI Taxonomy" id="1095630"/>
    <lineage>
        <taxon>Eukaryota</taxon>
        <taxon>Fungi</taxon>
        <taxon>Dikarya</taxon>
        <taxon>Ascomycota</taxon>
        <taxon>Pezizomycotina</taxon>
        <taxon>Leotiomycetes</taxon>
        <taxon>Helotiales</taxon>
        <taxon>Hyaloscyphaceae</taxon>
        <taxon>Hyaloscypha</taxon>
        <taxon>Hyaloscypha bicolor</taxon>
    </lineage>
</organism>
<dbReference type="STRING" id="1095630.A0A2J6TWI6"/>
<evidence type="ECO:0000313" key="8">
    <source>
        <dbReference type="EMBL" id="PMD67318.1"/>
    </source>
</evidence>
<evidence type="ECO:0000313" key="9">
    <source>
        <dbReference type="Proteomes" id="UP000235371"/>
    </source>
</evidence>
<evidence type="ECO:0000256" key="1">
    <source>
        <dbReference type="ARBA" id="ARBA00004173"/>
    </source>
</evidence>
<dbReference type="FunCoup" id="A0A2J6TWI6">
    <property type="interactions" value="113"/>
</dbReference>
<dbReference type="OrthoDB" id="19439at2759"/>
<dbReference type="PANTHER" id="PTHR13477:SF0">
    <property type="entry name" value="LARGE RIBOSOMAL SUBUNIT PROTEIN ML49"/>
    <property type="match status" value="1"/>
</dbReference>
<evidence type="ECO:0000256" key="2">
    <source>
        <dbReference type="ARBA" id="ARBA00005677"/>
    </source>
</evidence>
<accession>A0A2J6TWI6</accession>
<sequence>MASSTPLLFLRPMALPRPSTLHRFLGIAKASTTATTSSSSPGPPTPTKAAAAAAAQPKPYRVTLTPSKNYPIYTLAKRGGNMKLTRLKRIEGDVNALRNDLREAFGMDEKEVTINQLTRHIIVKGHKKPEIEKFLKEHHL</sequence>
<evidence type="ECO:0000256" key="4">
    <source>
        <dbReference type="ARBA" id="ARBA00023128"/>
    </source>
</evidence>
<comment type="similarity">
    <text evidence="2">Belongs to the mitochondrion-specific ribosomal protein mL49 family.</text>
</comment>
<dbReference type="RefSeq" id="XP_024744222.1">
    <property type="nucleotide sequence ID" value="XM_024885564.1"/>
</dbReference>
<keyword evidence="3" id="KW-0689">Ribosomal protein</keyword>
<dbReference type="InterPro" id="IPR007740">
    <property type="entry name" value="Ribosomal_mL49"/>
</dbReference>
<dbReference type="PANTHER" id="PTHR13477">
    <property type="entry name" value="MITOCHONDRIAL 39S RIBOSOMAL PROTEIN L49"/>
    <property type="match status" value="1"/>
</dbReference>
<dbReference type="GO" id="GO:0003735">
    <property type="term" value="F:structural constituent of ribosome"/>
    <property type="evidence" value="ECO:0007669"/>
    <property type="project" value="InterPro"/>
</dbReference>
<dbReference type="GO" id="GO:0006412">
    <property type="term" value="P:translation"/>
    <property type="evidence" value="ECO:0007669"/>
    <property type="project" value="InterPro"/>
</dbReference>
<evidence type="ECO:0000256" key="5">
    <source>
        <dbReference type="ARBA" id="ARBA00023274"/>
    </source>
</evidence>
<keyword evidence="4" id="KW-0496">Mitochondrion</keyword>
<dbReference type="AlphaFoldDB" id="A0A2J6TWI6"/>